<accession>A0A812J754</accession>
<dbReference type="SUPFAM" id="SSF56672">
    <property type="entry name" value="DNA/RNA polymerases"/>
    <property type="match status" value="1"/>
</dbReference>
<reference evidence="3" key="1">
    <citation type="submission" date="2021-02" db="EMBL/GenBank/DDBJ databases">
        <authorList>
            <person name="Dougan E. K."/>
            <person name="Rhodes N."/>
            <person name="Thang M."/>
            <person name="Chan C."/>
        </authorList>
    </citation>
    <scope>NUCLEOTIDE SEQUENCE</scope>
</reference>
<dbReference type="Proteomes" id="UP000604046">
    <property type="component" value="Unassembled WGS sequence"/>
</dbReference>
<keyword evidence="4" id="KW-1185">Reference proteome</keyword>
<feature type="region of interest" description="Disordered" evidence="1">
    <location>
        <begin position="1298"/>
        <end position="1345"/>
    </location>
</feature>
<dbReference type="InterPro" id="IPR000477">
    <property type="entry name" value="RT_dom"/>
</dbReference>
<dbReference type="Pfam" id="PF00078">
    <property type="entry name" value="RVT_1"/>
    <property type="match status" value="1"/>
</dbReference>
<evidence type="ECO:0000259" key="2">
    <source>
        <dbReference type="Pfam" id="PF00078"/>
    </source>
</evidence>
<sequence length="1578" mass="176980">MASLTAGNRTKRAAAQRLVPEFKAQFKSRTANLLTSKGWHPATALCRRPQWLPASQEVLISPLSEDHEVYVSVPWTCQEFCAQARKVGHPSHLDLGLSDPLKRTIEQVAAESPSCVMQIRVQQCKRWAQRAQALEAQERIAKQALPKHIRDSLRSKRILLLQEMLSASAYPDKAIGEDFLKGFPLTGSLPLPEGWEPDVRPALMTDADLSALHCDNNDKIIQEVVQNCRFVQELWDKSIQERDKGWSQGPYRLADLPEDALISKRFGIQQGHKLRPIDDLSQSLINMAFESHGKVHVHDADVITAALLMFRRLHKGKVFGKTLDLKAAYRQLPLEEQALDKAFIAVKLLCLPFGATAAVHSFIRVSLALCHIGNVLFRLPMTAYYDDFTLFSSEELRNSTSATVDIMFSLFFDFDRDGDKAQDLRTTFRALGVQFSCLEDEDRTVLVSNTEERLEDAVEKLQEIIESGSLTPKLWAKMRGRLGFMSGQIAGRLPRALLRAVTVAVSAAGTNCGEVATALQRVLEFLKGAQPRRLRPALRDVIFVYTDDHEGTILGWFGLLLPRDVAEDVLREGKKCINELESLTVALTVRLCAAILLQRHVVFYLDNEAARVTLLRMQSENAMLDAVAKISAVHESELSCIPWYARVPSRSNIADAPSLTHSALIADVRIIKHFHLPKAKMQQELQYSRHDLDYAYRQKDHRITQLKSKVELEINHSLHHGLPLTADHINHTLLREAIFAAWKELLTHPDEVGGVLRTWQWVLLFNKAGRQSKQYHLQHQRAIALGHLQQAERAAQTHNTKRLYGAVKRLLPWKPKPRIMLKHPDGSPMSLHQEHQALVQRCKQLFAPPAASPNRPGQTLSMPLTACEWTTQLKCTPIGKAVPADSAPATAWKACATIVAPAMACIAKGLLRPDGKAFAGHIKNQLLMQACSSLTHTPQYAYLPARDTTDALARVNACIHDIKDGLKALGGNRFLTRQRKETGQVKGESGGCLLSVDLSQAFDRVNRAKLDRALALHQVDADLRSTVTAIHEQAAYQVRDKFHRTDICTTQGIRQGCRLAPALWAVLSSQLLWDLTPAGQTPLQLPFTLFADDHLGHWLLKTVDDAKRMEETIVALFHMLETYGLKVNPDKSSLVIRVQGMPAHLTKVSNQTLRETYNLKDPVHMLTERIARKLEAMQQGRGDPATCETKTFEYWQMLHKQLASHAVEPRNVTLVELSSSSHAVEPRNVTLVELSSSSQHAWMDVAIYLKSPTQDEMQLHIQHMSTLANSACTMTSTSVETTPEQQMAAVWGLSSPLATTPTPQRQASVRHRLTQGTPQKYRKGMGKGAGKAAPKAKRDRDQETEDELMMDLESLDEETVRTALKTLVKTALRHEHQLTILEADRSYVFFLDTTNHGIVSMLIQASATWNTKFEEGTVNTSLRATLWGVLLMEWKARLEKIESDTKVLQVAETAGWATRSPLQWIYNEWNPVQKKALPSSRDNLTHEDAKKAVNQLITNTAKDNTVHRFQSLRPQKPDLQAEVITMVLTLTVHQQAAAVYHDLDLLANNCAGKLIGLRLRRERVGKTALTKELERLQI</sequence>
<feature type="domain" description="Reverse transcriptase" evidence="2">
    <location>
        <begin position="911"/>
        <end position="1136"/>
    </location>
</feature>
<dbReference type="InterPro" id="IPR052055">
    <property type="entry name" value="Hepadnavirus_pol/RT"/>
</dbReference>
<dbReference type="PANTHER" id="PTHR33050">
    <property type="entry name" value="REVERSE TRANSCRIPTASE DOMAIN-CONTAINING PROTEIN"/>
    <property type="match status" value="1"/>
</dbReference>
<feature type="compositionally biased region" description="Polar residues" evidence="1">
    <location>
        <begin position="1298"/>
        <end position="1307"/>
    </location>
</feature>
<name>A0A812J754_9DINO</name>
<dbReference type="InterPro" id="IPR043502">
    <property type="entry name" value="DNA/RNA_pol_sf"/>
</dbReference>
<evidence type="ECO:0000313" key="3">
    <source>
        <dbReference type="EMBL" id="CAE7198298.1"/>
    </source>
</evidence>
<comment type="caution">
    <text evidence="3">The sequence shown here is derived from an EMBL/GenBank/DDBJ whole genome shotgun (WGS) entry which is preliminary data.</text>
</comment>
<organism evidence="3 4">
    <name type="scientific">Symbiodinium natans</name>
    <dbReference type="NCBI Taxonomy" id="878477"/>
    <lineage>
        <taxon>Eukaryota</taxon>
        <taxon>Sar</taxon>
        <taxon>Alveolata</taxon>
        <taxon>Dinophyceae</taxon>
        <taxon>Suessiales</taxon>
        <taxon>Symbiodiniaceae</taxon>
        <taxon>Symbiodinium</taxon>
    </lineage>
</organism>
<dbReference type="OrthoDB" id="425014at2759"/>
<evidence type="ECO:0000313" key="4">
    <source>
        <dbReference type="Proteomes" id="UP000604046"/>
    </source>
</evidence>
<dbReference type="PANTHER" id="PTHR33050:SF7">
    <property type="entry name" value="RIBONUCLEASE H"/>
    <property type="match status" value="1"/>
</dbReference>
<evidence type="ECO:0000256" key="1">
    <source>
        <dbReference type="SAM" id="MobiDB-lite"/>
    </source>
</evidence>
<proteinExistence type="predicted"/>
<protein>
    <recommendedName>
        <fullName evidence="2">Reverse transcriptase domain-containing protein</fullName>
    </recommendedName>
</protein>
<gene>
    <name evidence="3" type="ORF">SNAT2548_LOCUS5695</name>
</gene>
<dbReference type="EMBL" id="CAJNDS010000368">
    <property type="protein sequence ID" value="CAE7198298.1"/>
    <property type="molecule type" value="Genomic_DNA"/>
</dbReference>